<gene>
    <name evidence="4" type="ORF">CDL15_Pgr000160</name>
</gene>
<dbReference type="PANTHER" id="PTHR15696">
    <property type="entry name" value="SMG-7 SUPPRESSOR WITH MORPHOLOGICAL EFFECT ON GENITALIA PROTEIN 7"/>
    <property type="match status" value="1"/>
</dbReference>
<dbReference type="GO" id="GO:0005697">
    <property type="term" value="C:telomerase holoenzyme complex"/>
    <property type="evidence" value="ECO:0007669"/>
    <property type="project" value="TreeGrafter"/>
</dbReference>
<dbReference type="Gene3D" id="1.25.40.10">
    <property type="entry name" value="Tetratricopeptide repeat domain"/>
    <property type="match status" value="1"/>
</dbReference>
<feature type="domain" description="Telomerase activating protein Est1-like N-terminal" evidence="3">
    <location>
        <begin position="68"/>
        <end position="157"/>
    </location>
</feature>
<keyword evidence="1" id="KW-0677">Repeat</keyword>
<dbReference type="EMBL" id="MTKT01000299">
    <property type="protein sequence ID" value="OWM91216.1"/>
    <property type="molecule type" value="Genomic_DNA"/>
</dbReference>
<proteinExistence type="predicted"/>
<comment type="caution">
    <text evidence="4">The sequence shown here is derived from an EMBL/GenBank/DDBJ whole genome shotgun (WGS) entry which is preliminary data.</text>
</comment>
<dbReference type="FunFam" id="1.25.40.10:FF:000225">
    <property type="entry name" value="Protein SMG7"/>
    <property type="match status" value="1"/>
</dbReference>
<dbReference type="AlphaFoldDB" id="A0A218Y2W2"/>
<dbReference type="Pfam" id="PF10373">
    <property type="entry name" value="EST1_DNA_bind"/>
    <property type="match status" value="1"/>
</dbReference>
<evidence type="ECO:0000313" key="5">
    <source>
        <dbReference type="Proteomes" id="UP000197138"/>
    </source>
</evidence>
<reference evidence="5" key="1">
    <citation type="journal article" date="2017" name="Plant J.">
        <title>The pomegranate (Punica granatum L.) genome and the genomics of punicalagin biosynthesis.</title>
        <authorList>
            <person name="Qin G."/>
            <person name="Xu C."/>
            <person name="Ming R."/>
            <person name="Tang H."/>
            <person name="Guyot R."/>
            <person name="Kramer E.M."/>
            <person name="Hu Y."/>
            <person name="Yi X."/>
            <person name="Qi Y."/>
            <person name="Xu X."/>
            <person name="Gao Z."/>
            <person name="Pan H."/>
            <person name="Jian J."/>
            <person name="Tian Y."/>
            <person name="Yue Z."/>
            <person name="Xu Y."/>
        </authorList>
    </citation>
    <scope>NUCLEOTIDE SEQUENCE [LARGE SCALE GENOMIC DNA]</scope>
    <source>
        <strain evidence="5">cv. Dabenzi</strain>
    </source>
</reference>
<dbReference type="SUPFAM" id="SSF48452">
    <property type="entry name" value="TPR-like"/>
    <property type="match status" value="1"/>
</dbReference>
<name>A0A218Y2W2_PUNGR</name>
<dbReference type="PANTHER" id="PTHR15696:SF0">
    <property type="entry name" value="TELOMERASE-BINDING PROTEIN EST1A"/>
    <property type="match status" value="1"/>
</dbReference>
<accession>A0A218Y2W2</accession>
<evidence type="ECO:0000313" key="4">
    <source>
        <dbReference type="EMBL" id="OWM91216.1"/>
    </source>
</evidence>
<dbReference type="GO" id="GO:0070034">
    <property type="term" value="F:telomerase RNA binding"/>
    <property type="evidence" value="ECO:0007669"/>
    <property type="project" value="TreeGrafter"/>
</dbReference>
<dbReference type="Pfam" id="PF10374">
    <property type="entry name" value="EST1"/>
    <property type="match status" value="1"/>
</dbReference>
<dbReference type="InterPro" id="IPR011990">
    <property type="entry name" value="TPR-like_helical_dom_sf"/>
</dbReference>
<feature type="domain" description="DNA/RNA-binding" evidence="2">
    <location>
        <begin position="169"/>
        <end position="479"/>
    </location>
</feature>
<organism evidence="4 5">
    <name type="scientific">Punica granatum</name>
    <name type="common">Pomegranate</name>
    <dbReference type="NCBI Taxonomy" id="22663"/>
    <lineage>
        <taxon>Eukaryota</taxon>
        <taxon>Viridiplantae</taxon>
        <taxon>Streptophyta</taxon>
        <taxon>Embryophyta</taxon>
        <taxon>Tracheophyta</taxon>
        <taxon>Spermatophyta</taxon>
        <taxon>Magnoliopsida</taxon>
        <taxon>eudicotyledons</taxon>
        <taxon>Gunneridae</taxon>
        <taxon>Pentapetalae</taxon>
        <taxon>rosids</taxon>
        <taxon>malvids</taxon>
        <taxon>Myrtales</taxon>
        <taxon>Lythraceae</taxon>
        <taxon>Punica</taxon>
    </lineage>
</organism>
<dbReference type="Proteomes" id="UP000197138">
    <property type="component" value="Unassembled WGS sequence"/>
</dbReference>
<sequence>MESNLSTPGEKEKQSFLVEVSNIEKQLWALINSKGLLQPEVQNLYRRVCCSYEMIILKTSDIVNLQEVEYSLWKLHYKHIDEFRRLIKKGSARSSGHVEGLKRFLLDATELYRSLLLKLRSQSIPRDCIEQKQNSQFLCHRFLICLGDLARYRELFEKPEVEARNWSIAAGHYLEASKTWPDSGNPHNQLALLATYIGDEFLALYHCVRSLAIKEPFPDAWNNLVLLLEKSMSSPLCSASCEVSFDFLRPSERSKSEHDISKHEISAEERTSSGKNKLWPLIVRVASFFYIKSSSDEFLKTFGSAIKELEILMELDDTKLEDALKSYQFADSRDVGPTRAVQVVCTFIFIIQNLSENPFLRNLEEKNGTNHQELLRQYVISSTFIFMGRLTERCLKAHLVDLCPLLPSVLVFMEWLVIVLDDLELNGSNEEERAVSYFFGNIVLLLNSLKAGKAELGPQDHAALWEDYELRGFAPLAKSHILLDFSTSSAQNNSYQCGNSFRAQRILFAARRIAERSKMWVFYDKSIGKFSVSSKGEGKPVSLDEEEVILFKPLARHNSAPLYDCMNSKEHSVDGEDTDEAIVHSDECLRRTQTARVFKPFKQPESAISAGPPSLSAWVLNGGSSGTSVENQLSPIEELASTSLANLSITTSTQENPIPKSVHEAVITHSLAPPPYSAPIPSAPLLPEDATWFTGTQPTSHNGAQDRISGASYGNPGDFVNLAPHSPAGFLNLAYPVTRGLSSSEWLRKFREINNLHPGNGYMWAPTNPLGNFHALAGPEWGNQVPLGSNQLVYLSPKPQSHPELYQGPIPYGCGGVVSDPVRDDQLSLLQYLNEKEWRLQQDPSMRGPTFLGN</sequence>
<dbReference type="InterPro" id="IPR018834">
    <property type="entry name" value="DNA/RNA-bd_Est1-type"/>
</dbReference>
<dbReference type="InterPro" id="IPR045153">
    <property type="entry name" value="Est1/Ebs1-like"/>
</dbReference>
<evidence type="ECO:0008006" key="6">
    <source>
        <dbReference type="Google" id="ProtNLM"/>
    </source>
</evidence>
<dbReference type="GO" id="GO:0042162">
    <property type="term" value="F:telomeric DNA binding"/>
    <property type="evidence" value="ECO:0007669"/>
    <property type="project" value="TreeGrafter"/>
</dbReference>
<evidence type="ECO:0000259" key="2">
    <source>
        <dbReference type="Pfam" id="PF10373"/>
    </source>
</evidence>
<dbReference type="InterPro" id="IPR019458">
    <property type="entry name" value="Est1-like_N"/>
</dbReference>
<evidence type="ECO:0000256" key="1">
    <source>
        <dbReference type="ARBA" id="ARBA00022737"/>
    </source>
</evidence>
<evidence type="ECO:0000259" key="3">
    <source>
        <dbReference type="Pfam" id="PF10374"/>
    </source>
</evidence>
<protein>
    <recommendedName>
        <fullName evidence="6">Protein SMG7L</fullName>
    </recommendedName>
</protein>
<dbReference type="GO" id="GO:0000184">
    <property type="term" value="P:nuclear-transcribed mRNA catabolic process, nonsense-mediated decay"/>
    <property type="evidence" value="ECO:0007669"/>
    <property type="project" value="TreeGrafter"/>
</dbReference>